<sequence length="172" mass="18169">MRSIKSLILLSFVFGVVTLNSCKKDKKDEDNTPLATISASVDGTATNFNTGAIAAQVSINGANFTSLEGTAENKTSMSIIISGTPVAGKTYSNGASNDEDKPLLAYFVSDDERYFSDDNDQTNPASLTITSVTSTTVKGTFKGNLVYLTGANGTTKKKAITNGKFNLTLTKQ</sequence>
<evidence type="ECO:0000313" key="2">
    <source>
        <dbReference type="Proteomes" id="UP000199072"/>
    </source>
</evidence>
<name>A0A1G7I3X9_9SPHI</name>
<dbReference type="OrthoDB" id="799305at2"/>
<accession>A0A1G7I3X9</accession>
<evidence type="ECO:0000313" key="1">
    <source>
        <dbReference type="EMBL" id="SDF07298.1"/>
    </source>
</evidence>
<gene>
    <name evidence="1" type="ORF">SAMN05216464_112139</name>
</gene>
<dbReference type="AlphaFoldDB" id="A0A1G7I3X9"/>
<dbReference type="EMBL" id="FNAI01000012">
    <property type="protein sequence ID" value="SDF07298.1"/>
    <property type="molecule type" value="Genomic_DNA"/>
</dbReference>
<dbReference type="Proteomes" id="UP000199072">
    <property type="component" value="Unassembled WGS sequence"/>
</dbReference>
<dbReference type="RefSeq" id="WP_091152951.1">
    <property type="nucleotide sequence ID" value="NZ_FNAI01000012.1"/>
</dbReference>
<protein>
    <submittedName>
        <fullName evidence="1">Uncharacterized protein</fullName>
    </submittedName>
</protein>
<keyword evidence="2" id="KW-1185">Reference proteome</keyword>
<reference evidence="1 2" key="1">
    <citation type="submission" date="2016-10" db="EMBL/GenBank/DDBJ databases">
        <authorList>
            <person name="de Groot N.N."/>
        </authorList>
    </citation>
    <scope>NUCLEOTIDE SEQUENCE [LARGE SCALE GENOMIC DNA]</scope>
    <source>
        <strain evidence="1 2">47C3B</strain>
    </source>
</reference>
<proteinExistence type="predicted"/>
<organism evidence="1 2">
    <name type="scientific">Mucilaginibacter pineti</name>
    <dbReference type="NCBI Taxonomy" id="1391627"/>
    <lineage>
        <taxon>Bacteria</taxon>
        <taxon>Pseudomonadati</taxon>
        <taxon>Bacteroidota</taxon>
        <taxon>Sphingobacteriia</taxon>
        <taxon>Sphingobacteriales</taxon>
        <taxon>Sphingobacteriaceae</taxon>
        <taxon>Mucilaginibacter</taxon>
    </lineage>
</organism>